<evidence type="ECO:0000313" key="3">
    <source>
        <dbReference type="EMBL" id="GBG00118.1"/>
    </source>
</evidence>
<comment type="caution">
    <text evidence="3">The sequence shown here is derived from an EMBL/GenBank/DDBJ whole genome shotgun (WGS) entry which is preliminary data.</text>
</comment>
<dbReference type="GO" id="GO:0004252">
    <property type="term" value="F:serine-type endopeptidase activity"/>
    <property type="evidence" value="ECO:0007669"/>
    <property type="project" value="InterPro"/>
</dbReference>
<feature type="compositionally biased region" description="Low complexity" evidence="2">
    <location>
        <begin position="244"/>
        <end position="259"/>
    </location>
</feature>
<accession>A0A2V0PRC7</accession>
<dbReference type="InterPro" id="IPR012334">
    <property type="entry name" value="Pectin_lyas_fold"/>
</dbReference>
<feature type="compositionally biased region" description="Acidic residues" evidence="2">
    <location>
        <begin position="633"/>
        <end position="645"/>
    </location>
</feature>
<evidence type="ECO:0000256" key="2">
    <source>
        <dbReference type="SAM" id="MobiDB-lite"/>
    </source>
</evidence>
<evidence type="ECO:0000313" key="4">
    <source>
        <dbReference type="Proteomes" id="UP000247498"/>
    </source>
</evidence>
<feature type="non-terminal residue" evidence="3">
    <location>
        <position position="1"/>
    </location>
</feature>
<dbReference type="SUPFAM" id="SSF52743">
    <property type="entry name" value="Subtilisin-like"/>
    <property type="match status" value="1"/>
</dbReference>
<proteinExistence type="inferred from homology"/>
<gene>
    <name evidence="3" type="ORF">Rsub_12859</name>
</gene>
<dbReference type="InParanoid" id="A0A2V0PRC7"/>
<evidence type="ECO:0008006" key="5">
    <source>
        <dbReference type="Google" id="ProtNLM"/>
    </source>
</evidence>
<sequence length="815" mass="82608">FEFMEWPWLNYEVYDFKVTNNVIRDVWGAAIGVHGGYNVLVAYNTLHNIGTRSHLLEVLFGERSCDGDDARCDERKALGGWGPARRADGTVFIPCKNVYFYNNLVLNSRGVVQGPMDGADGLPPTIRTDDNLRFVGNVFYNRKADTGAPPPVGVGAGCAPGHATVNVGGAAANVQCLASPRTADYRVRRSKVSGLHSVTASTSVAAVPDFPAWSVPRLTLGEAPGGRTSNAVPRDKAGRSRGLADPPGAYAAGSAAADTAARRRRGSRRRLLDEGPEAAEETDARRLGRRLLAASDSLALMRQPQVLALGANGTNCSVAIIGTGLDYAGAAFGSCTAPGAPSTCKVRAALDIAPDDGKLDESNKRGTILAAAVSRVAPGAALIGLDVFSTNGPLVSAYDEDVVAALNWVKTNKAAYKICAAVLDLGQNSGAGDVYAAACTRGAIAKAIGSVRSAGVVVLSSTGRAGRTAALPVPACVAGVVSVASVFDGSTSGSAGCPEPPSPAADLAVCATNAASYMALWAPAYSTSHDAIAAGHAAGAAAVLASRTGAARASVETWLRASATRVTDARVYPRFGTRVARPRLDLLSAAVAAGFAPASAAASAASVPAGPLPADEPFDPTNGGDGQAPIDEPPPDDDPPPDDGGDGAGGGGGDGTGGDTPPPPSPGDDLLVTDLRVRKGSRDCPSGAGWRRVATSMDDGAAGGTPLWLCVRRAPAAEAKRFVASDLTAISAQPPGSRCPAPLKAVGGGDGRAAVRLCARKASASDGAPLRDLAIIPAPEACGEGFSKAPSDDAPLDLNQRGADGGGAVHLCKRV</sequence>
<comment type="similarity">
    <text evidence="1">Belongs to the peptidase S8 family.</text>
</comment>
<dbReference type="InterPro" id="IPR011050">
    <property type="entry name" value="Pectin_lyase_fold/virulence"/>
</dbReference>
<feature type="region of interest" description="Disordered" evidence="2">
    <location>
        <begin position="219"/>
        <end position="284"/>
    </location>
</feature>
<dbReference type="EMBL" id="BDRX01000193">
    <property type="protein sequence ID" value="GBG00118.1"/>
    <property type="molecule type" value="Genomic_DNA"/>
</dbReference>
<dbReference type="InterPro" id="IPR036852">
    <property type="entry name" value="Peptidase_S8/S53_dom_sf"/>
</dbReference>
<dbReference type="PROSITE" id="PS51892">
    <property type="entry name" value="SUBTILASE"/>
    <property type="match status" value="1"/>
</dbReference>
<dbReference type="AlphaFoldDB" id="A0A2V0PRC7"/>
<dbReference type="OrthoDB" id="538203at2759"/>
<dbReference type="Gene3D" id="2.160.20.10">
    <property type="entry name" value="Single-stranded right-handed beta-helix, Pectin lyase-like"/>
    <property type="match status" value="1"/>
</dbReference>
<keyword evidence="4" id="KW-1185">Reference proteome</keyword>
<organism evidence="3 4">
    <name type="scientific">Raphidocelis subcapitata</name>
    <dbReference type="NCBI Taxonomy" id="307507"/>
    <lineage>
        <taxon>Eukaryota</taxon>
        <taxon>Viridiplantae</taxon>
        <taxon>Chlorophyta</taxon>
        <taxon>core chlorophytes</taxon>
        <taxon>Chlorophyceae</taxon>
        <taxon>CS clade</taxon>
        <taxon>Sphaeropleales</taxon>
        <taxon>Selenastraceae</taxon>
        <taxon>Raphidocelis</taxon>
    </lineage>
</organism>
<feature type="region of interest" description="Disordered" evidence="2">
    <location>
        <begin position="606"/>
        <end position="671"/>
    </location>
</feature>
<evidence type="ECO:0000256" key="1">
    <source>
        <dbReference type="PROSITE-ProRule" id="PRU01240"/>
    </source>
</evidence>
<reference evidence="3 4" key="1">
    <citation type="journal article" date="2018" name="Sci. Rep.">
        <title>Raphidocelis subcapitata (=Pseudokirchneriella subcapitata) provides an insight into genome evolution and environmental adaptations in the Sphaeropleales.</title>
        <authorList>
            <person name="Suzuki S."/>
            <person name="Yamaguchi H."/>
            <person name="Nakajima N."/>
            <person name="Kawachi M."/>
        </authorList>
    </citation>
    <scope>NUCLEOTIDE SEQUENCE [LARGE SCALE GENOMIC DNA]</scope>
    <source>
        <strain evidence="3 4">NIES-35</strain>
    </source>
</reference>
<dbReference type="Gene3D" id="3.40.50.200">
    <property type="entry name" value="Peptidase S8/S53 domain"/>
    <property type="match status" value="1"/>
</dbReference>
<protein>
    <recommendedName>
        <fullName evidence="5">Peptidase S8/S53 domain-containing protein</fullName>
    </recommendedName>
</protein>
<dbReference type="Proteomes" id="UP000247498">
    <property type="component" value="Unassembled WGS sequence"/>
</dbReference>
<dbReference type="SUPFAM" id="SSF51126">
    <property type="entry name" value="Pectin lyase-like"/>
    <property type="match status" value="1"/>
</dbReference>
<comment type="caution">
    <text evidence="1">Lacks conserved residue(s) required for the propagation of feature annotation.</text>
</comment>
<name>A0A2V0PRC7_9CHLO</name>
<dbReference type="STRING" id="307507.A0A2V0PRC7"/>
<feature type="compositionally biased region" description="Gly residues" evidence="2">
    <location>
        <begin position="646"/>
        <end position="658"/>
    </location>
</feature>
<dbReference type="GO" id="GO:0006508">
    <property type="term" value="P:proteolysis"/>
    <property type="evidence" value="ECO:0007669"/>
    <property type="project" value="InterPro"/>
</dbReference>